<dbReference type="InterPro" id="IPR039008">
    <property type="entry name" value="IF_rod_dom"/>
</dbReference>
<dbReference type="Gene3D" id="1.20.5.170">
    <property type="match status" value="1"/>
</dbReference>
<evidence type="ECO:0000259" key="5">
    <source>
        <dbReference type="Pfam" id="PF00038"/>
    </source>
</evidence>
<dbReference type="GO" id="GO:0005882">
    <property type="term" value="C:intermediate filament"/>
    <property type="evidence" value="ECO:0007669"/>
    <property type="project" value="UniProtKB-KW"/>
</dbReference>
<reference evidence="7" key="1">
    <citation type="submission" date="2025-08" db="UniProtKB">
        <authorList>
            <consortium name="RefSeq"/>
        </authorList>
    </citation>
    <scope>IDENTIFICATION</scope>
    <source>
        <tissue evidence="7">Gonads</tissue>
    </source>
</reference>
<dbReference type="GO" id="GO:0051664">
    <property type="term" value="P:nuclear pore localization"/>
    <property type="evidence" value="ECO:0007669"/>
    <property type="project" value="TreeGrafter"/>
</dbReference>
<evidence type="ECO:0000256" key="2">
    <source>
        <dbReference type="ARBA" id="ARBA00023054"/>
    </source>
</evidence>
<dbReference type="Gene3D" id="1.20.5.1160">
    <property type="entry name" value="Vasodilator-stimulated phosphoprotein"/>
    <property type="match status" value="1"/>
</dbReference>
<keyword evidence="1" id="KW-0403">Intermediate filament</keyword>
<dbReference type="Pfam" id="PF00038">
    <property type="entry name" value="Filament"/>
    <property type="match status" value="1"/>
</dbReference>
<evidence type="ECO:0000256" key="1">
    <source>
        <dbReference type="ARBA" id="ARBA00022754"/>
    </source>
</evidence>
<keyword evidence="2 3" id="KW-0175">Coiled coil</keyword>
<feature type="region of interest" description="Disordered" evidence="4">
    <location>
        <begin position="439"/>
        <end position="461"/>
    </location>
</feature>
<keyword evidence="6" id="KW-1185">Reference proteome</keyword>
<dbReference type="GO" id="GO:0090435">
    <property type="term" value="P:protein localization to nuclear envelope"/>
    <property type="evidence" value="ECO:0007669"/>
    <property type="project" value="TreeGrafter"/>
</dbReference>
<dbReference type="Proteomes" id="UP000085678">
    <property type="component" value="Unplaced"/>
</dbReference>
<feature type="coiled-coil region" evidence="3">
    <location>
        <begin position="63"/>
        <end position="111"/>
    </location>
</feature>
<evidence type="ECO:0000313" key="7">
    <source>
        <dbReference type="RefSeq" id="XP_013406849.1"/>
    </source>
</evidence>
<dbReference type="AlphaFoldDB" id="A0A1S3JAE0"/>
<dbReference type="PANTHER" id="PTHR45721">
    <property type="entry name" value="LAMIN DM0-RELATED"/>
    <property type="match status" value="1"/>
</dbReference>
<dbReference type="GO" id="GO:0005200">
    <property type="term" value="F:structural constituent of cytoskeleton"/>
    <property type="evidence" value="ECO:0007669"/>
    <property type="project" value="TreeGrafter"/>
</dbReference>
<sequence>MSGLIIENNSTTRTYNQELQNIHDRFSNYVQMVRSIRDQSSQVESTAFLTSVQVLEKEVVKLKNMYEYELEKLRRRLDDVNHEKSHYQAQIVKTENLVSQLQNQLHQETDKSNGLFDQLNVLHRTIAQKEHDFQRTLEQLQMDYTNVLRENQDLKKRCEQETINRQEVEHRNRTLQNKMDFQQHVSAQEMKDIRVRLDSSANTILHLESKVKETVMTNNNLVEMLQRVRETAQAELDRYKIESEENFSRSASALKAHVEIDRRNLEAMSAENTKLRSEVDLLAVKIRTLREQMASLETEKKNMGEILEQERQRSAHHVQRLEMKLQEVNDFLFQKMKEVNAAKDAQIPLKAEIETFKTLLEEEERRLKLQMNMENSKITLPPVISTAPISRDLKAPQLIYTPHPPNNTSRQRITTNATSSQMVKASGDLWVSPEMKATGVTEGGSNNAQIAPKTGNKKSKKVSTTHTDVECTRCRKCRAPLQKFDGGSKVVCSNCFTCVHYMCGKALGGNDHFENLEGSQAEL</sequence>
<dbReference type="RefSeq" id="XP_013406849.1">
    <property type="nucleotide sequence ID" value="XM_013551395.1"/>
</dbReference>
<dbReference type="SUPFAM" id="SSF64593">
    <property type="entry name" value="Intermediate filament protein, coiled coil region"/>
    <property type="match status" value="1"/>
</dbReference>
<dbReference type="STRING" id="7574.A0A1S3JAE0"/>
<dbReference type="PANTHER" id="PTHR45721:SF11">
    <property type="entry name" value="LAMIN DM0-RELATED"/>
    <property type="match status" value="1"/>
</dbReference>
<evidence type="ECO:0000313" key="6">
    <source>
        <dbReference type="Proteomes" id="UP000085678"/>
    </source>
</evidence>
<gene>
    <name evidence="7" type="primary">LOC106171184</name>
</gene>
<evidence type="ECO:0000256" key="3">
    <source>
        <dbReference type="SAM" id="Coils"/>
    </source>
</evidence>
<dbReference type="InParanoid" id="A0A1S3JAE0"/>
<proteinExistence type="predicted"/>
<dbReference type="GO" id="GO:0031507">
    <property type="term" value="P:heterochromatin formation"/>
    <property type="evidence" value="ECO:0007669"/>
    <property type="project" value="TreeGrafter"/>
</dbReference>
<dbReference type="OrthoDB" id="102442at2759"/>
<dbReference type="GO" id="GO:0006998">
    <property type="term" value="P:nuclear envelope organization"/>
    <property type="evidence" value="ECO:0007669"/>
    <property type="project" value="TreeGrafter"/>
</dbReference>
<protein>
    <submittedName>
        <fullName evidence="7">Lamin-L(I)</fullName>
    </submittedName>
</protein>
<accession>A0A1S3JAE0</accession>
<dbReference type="GeneID" id="106171184"/>
<evidence type="ECO:0000256" key="4">
    <source>
        <dbReference type="SAM" id="MobiDB-lite"/>
    </source>
</evidence>
<feature type="domain" description="IF rod" evidence="5">
    <location>
        <begin position="17"/>
        <end position="366"/>
    </location>
</feature>
<feature type="coiled-coil region" evidence="3">
    <location>
        <begin position="137"/>
        <end position="178"/>
    </location>
</feature>
<dbReference type="KEGG" id="lak:106171184"/>
<name>A0A1S3JAE0_LINAN</name>
<organism evidence="6 7">
    <name type="scientific">Lingula anatina</name>
    <name type="common">Brachiopod</name>
    <name type="synonym">Lingula unguis</name>
    <dbReference type="NCBI Taxonomy" id="7574"/>
    <lineage>
        <taxon>Eukaryota</taxon>
        <taxon>Metazoa</taxon>
        <taxon>Spiralia</taxon>
        <taxon>Lophotrochozoa</taxon>
        <taxon>Brachiopoda</taxon>
        <taxon>Linguliformea</taxon>
        <taxon>Lingulata</taxon>
        <taxon>Lingulida</taxon>
        <taxon>Linguloidea</taxon>
        <taxon>Lingulidae</taxon>
        <taxon>Lingula</taxon>
    </lineage>
</organism>
<dbReference type="GO" id="GO:0005652">
    <property type="term" value="C:nuclear lamina"/>
    <property type="evidence" value="ECO:0007669"/>
    <property type="project" value="TreeGrafter"/>
</dbReference>
<feature type="coiled-coil region" evidence="3">
    <location>
        <begin position="222"/>
        <end position="313"/>
    </location>
</feature>
<dbReference type="GO" id="GO:0007097">
    <property type="term" value="P:nuclear migration"/>
    <property type="evidence" value="ECO:0007669"/>
    <property type="project" value="TreeGrafter"/>
</dbReference>